<proteinExistence type="predicted"/>
<dbReference type="Gene3D" id="3.60.10.10">
    <property type="entry name" value="Endonuclease/exonuclease/phosphatase"/>
    <property type="match status" value="1"/>
</dbReference>
<dbReference type="STRING" id="109895.A0A507DYG8"/>
<dbReference type="GO" id="GO:0004767">
    <property type="term" value="F:sphingomyelin phosphodiesterase activity"/>
    <property type="evidence" value="ECO:0007669"/>
    <property type="project" value="InterPro"/>
</dbReference>
<dbReference type="PANTHER" id="PTHR16320">
    <property type="entry name" value="SPHINGOMYELINASE FAMILY MEMBER"/>
    <property type="match status" value="1"/>
</dbReference>
<evidence type="ECO:0000313" key="3">
    <source>
        <dbReference type="Proteomes" id="UP000318582"/>
    </source>
</evidence>
<dbReference type="InterPro" id="IPR036691">
    <property type="entry name" value="Endo/exonu/phosph_ase_sf"/>
</dbReference>
<dbReference type="PANTHER" id="PTHR16320:SF1">
    <property type="entry name" value="SPHINGOMYELINASE DDB_G0288017"/>
    <property type="match status" value="1"/>
</dbReference>
<gene>
    <name evidence="2" type="ORF">PhCBS80983_g04947</name>
</gene>
<organism evidence="2 3">
    <name type="scientific">Powellomyces hirtus</name>
    <dbReference type="NCBI Taxonomy" id="109895"/>
    <lineage>
        <taxon>Eukaryota</taxon>
        <taxon>Fungi</taxon>
        <taxon>Fungi incertae sedis</taxon>
        <taxon>Chytridiomycota</taxon>
        <taxon>Chytridiomycota incertae sedis</taxon>
        <taxon>Chytridiomycetes</taxon>
        <taxon>Spizellomycetales</taxon>
        <taxon>Powellomycetaceae</taxon>
        <taxon>Powellomyces</taxon>
    </lineage>
</organism>
<feature type="region of interest" description="Disordered" evidence="1">
    <location>
        <begin position="299"/>
        <end position="360"/>
    </location>
</feature>
<evidence type="ECO:0008006" key="4">
    <source>
        <dbReference type="Google" id="ProtNLM"/>
    </source>
</evidence>
<reference evidence="2 3" key="1">
    <citation type="journal article" date="2019" name="Sci. Rep.">
        <title>Comparative genomics of chytrid fungi reveal insights into the obligate biotrophic and pathogenic lifestyle of Synchytrium endobioticum.</title>
        <authorList>
            <person name="van de Vossenberg B.T.L.H."/>
            <person name="Warris S."/>
            <person name="Nguyen H.D.T."/>
            <person name="van Gent-Pelzer M.P.E."/>
            <person name="Joly D.L."/>
            <person name="van de Geest H.C."/>
            <person name="Bonants P.J.M."/>
            <person name="Smith D.S."/>
            <person name="Levesque C.A."/>
            <person name="van der Lee T.A.J."/>
        </authorList>
    </citation>
    <scope>NUCLEOTIDE SEQUENCE [LARGE SCALE GENOMIC DNA]</scope>
    <source>
        <strain evidence="2 3">CBS 809.83</strain>
    </source>
</reference>
<sequence>MPRVRLLTLNFFLRPPGISERGSQGDWKNERLALFAATQFAQYDVIALQETFASLSGRRATLIALARQHGFAYVAEGKPHRIWALRVDAGLIVLSRFPVVARDEWTFGRGTEIGDWLAAKAVLYACIELPNNSIEATTTTTTTTTTPPRRLHLFSTHFQSTDTPRALVLRHKQYIEAKRFIDRTLGCRAQDYPCCNDGRSAHDPVLFVGDMNVDARHADDPDGVQHADEYLRMLDIYSGRANDPGAAPGEGGGDLALKWHVTDVCHERLGHHPITTSRLRLGPGQPDPDRKCIDFVLSFTHPSKQPQRRDDGGGSDEVDGDSEAKDKVGQEPEEPPVPKQQQHLHELQPSSPDEPALPPIAYENVRIEKFLVQGQPFSALSDHFGVALDMVW</sequence>
<dbReference type="EMBL" id="QEAQ01000092">
    <property type="protein sequence ID" value="TPX55880.1"/>
    <property type="molecule type" value="Genomic_DNA"/>
</dbReference>
<comment type="caution">
    <text evidence="2">The sequence shown here is derived from an EMBL/GenBank/DDBJ whole genome shotgun (WGS) entry which is preliminary data.</text>
</comment>
<evidence type="ECO:0000313" key="2">
    <source>
        <dbReference type="EMBL" id="TPX55880.1"/>
    </source>
</evidence>
<dbReference type="GO" id="GO:0005737">
    <property type="term" value="C:cytoplasm"/>
    <property type="evidence" value="ECO:0007669"/>
    <property type="project" value="TreeGrafter"/>
</dbReference>
<name>A0A507DYG8_9FUNG</name>
<dbReference type="Proteomes" id="UP000318582">
    <property type="component" value="Unassembled WGS sequence"/>
</dbReference>
<dbReference type="InterPro" id="IPR038772">
    <property type="entry name" value="Sph/SMPD2-like"/>
</dbReference>
<dbReference type="AlphaFoldDB" id="A0A507DYG8"/>
<keyword evidence="3" id="KW-1185">Reference proteome</keyword>
<accession>A0A507DYG8</accession>
<evidence type="ECO:0000256" key="1">
    <source>
        <dbReference type="SAM" id="MobiDB-lite"/>
    </source>
</evidence>
<dbReference type="SUPFAM" id="SSF56219">
    <property type="entry name" value="DNase I-like"/>
    <property type="match status" value="1"/>
</dbReference>
<protein>
    <recommendedName>
        <fullName evidence="4">Sphingomyelin phosphodiesterase</fullName>
    </recommendedName>
</protein>